<feature type="domain" description="ABC transporter" evidence="3">
    <location>
        <begin position="4"/>
        <end position="217"/>
    </location>
</feature>
<dbReference type="EMBL" id="JBHRXE010000031">
    <property type="protein sequence ID" value="MFC3570057.1"/>
    <property type="molecule type" value="Genomic_DNA"/>
</dbReference>
<keyword evidence="2 4" id="KW-0067">ATP-binding</keyword>
<dbReference type="GO" id="GO:0005524">
    <property type="term" value="F:ATP binding"/>
    <property type="evidence" value="ECO:0007669"/>
    <property type="project" value="UniProtKB-KW"/>
</dbReference>
<sequence length="217" mass="23391">MARLSVRGLRHAFHAQPVVALPMLELEPGLTVLTGPSGSGKTTLLYLLSGLIRPQAGAVIWDGVDLARLSERGRDRWRRAHAGFVFQDFHLLPELSPLQNVLMPARFAAFSARRHAGRAAGLLRRFGVPDRRCAALLSRGEQQRAALARALLMDPAALFADEPTASLDAAAGRVVAEALQALAAEGRCVIAASHDPDLIALAGRRLHLEHGRIEVFA</sequence>
<dbReference type="InterPro" id="IPR003593">
    <property type="entry name" value="AAA+_ATPase"/>
</dbReference>
<keyword evidence="5" id="KW-1185">Reference proteome</keyword>
<protein>
    <submittedName>
        <fullName evidence="4">ABC transporter ATP-binding protein</fullName>
    </submittedName>
</protein>
<comment type="caution">
    <text evidence="4">The sequence shown here is derived from an EMBL/GenBank/DDBJ whole genome shotgun (WGS) entry which is preliminary data.</text>
</comment>
<dbReference type="PANTHER" id="PTHR24220">
    <property type="entry name" value="IMPORT ATP-BINDING PROTEIN"/>
    <property type="match status" value="1"/>
</dbReference>
<organism evidence="4 5">
    <name type="scientific">Paracoccus simplex</name>
    <dbReference type="NCBI Taxonomy" id="2086346"/>
    <lineage>
        <taxon>Bacteria</taxon>
        <taxon>Pseudomonadati</taxon>
        <taxon>Pseudomonadota</taxon>
        <taxon>Alphaproteobacteria</taxon>
        <taxon>Rhodobacterales</taxon>
        <taxon>Paracoccaceae</taxon>
        <taxon>Paracoccus</taxon>
    </lineage>
</organism>
<accession>A0ABV7S2P2</accession>
<evidence type="ECO:0000313" key="5">
    <source>
        <dbReference type="Proteomes" id="UP001595596"/>
    </source>
</evidence>
<dbReference type="Gene3D" id="3.40.50.300">
    <property type="entry name" value="P-loop containing nucleotide triphosphate hydrolases"/>
    <property type="match status" value="1"/>
</dbReference>
<name>A0ABV7S2P2_9RHOB</name>
<evidence type="ECO:0000256" key="1">
    <source>
        <dbReference type="ARBA" id="ARBA00022741"/>
    </source>
</evidence>
<dbReference type="Proteomes" id="UP001595596">
    <property type="component" value="Unassembled WGS sequence"/>
</dbReference>
<keyword evidence="1" id="KW-0547">Nucleotide-binding</keyword>
<dbReference type="RefSeq" id="WP_379030546.1">
    <property type="nucleotide sequence ID" value="NZ_JBHRXE010000031.1"/>
</dbReference>
<proteinExistence type="predicted"/>
<dbReference type="InterPro" id="IPR015854">
    <property type="entry name" value="ABC_transpr_LolD-like"/>
</dbReference>
<gene>
    <name evidence="4" type="ORF">ACFOMP_11405</name>
</gene>
<dbReference type="SUPFAM" id="SSF52540">
    <property type="entry name" value="P-loop containing nucleoside triphosphate hydrolases"/>
    <property type="match status" value="1"/>
</dbReference>
<dbReference type="InterPro" id="IPR003439">
    <property type="entry name" value="ABC_transporter-like_ATP-bd"/>
</dbReference>
<evidence type="ECO:0000313" key="4">
    <source>
        <dbReference type="EMBL" id="MFC3570057.1"/>
    </source>
</evidence>
<reference evidence="5" key="1">
    <citation type="journal article" date="2019" name="Int. J. Syst. Evol. Microbiol.">
        <title>The Global Catalogue of Microorganisms (GCM) 10K type strain sequencing project: providing services to taxonomists for standard genome sequencing and annotation.</title>
        <authorList>
            <consortium name="The Broad Institute Genomics Platform"/>
            <consortium name="The Broad Institute Genome Sequencing Center for Infectious Disease"/>
            <person name="Wu L."/>
            <person name="Ma J."/>
        </authorList>
    </citation>
    <scope>NUCLEOTIDE SEQUENCE [LARGE SCALE GENOMIC DNA]</scope>
    <source>
        <strain evidence="5">VKM B-3226</strain>
    </source>
</reference>
<dbReference type="Pfam" id="PF00005">
    <property type="entry name" value="ABC_tran"/>
    <property type="match status" value="1"/>
</dbReference>
<evidence type="ECO:0000259" key="3">
    <source>
        <dbReference type="PROSITE" id="PS50893"/>
    </source>
</evidence>
<dbReference type="InterPro" id="IPR027417">
    <property type="entry name" value="P-loop_NTPase"/>
</dbReference>
<dbReference type="SMART" id="SM00382">
    <property type="entry name" value="AAA"/>
    <property type="match status" value="1"/>
</dbReference>
<evidence type="ECO:0000256" key="2">
    <source>
        <dbReference type="ARBA" id="ARBA00022840"/>
    </source>
</evidence>
<dbReference type="PROSITE" id="PS50893">
    <property type="entry name" value="ABC_TRANSPORTER_2"/>
    <property type="match status" value="1"/>
</dbReference>